<dbReference type="Proteomes" id="UP000028602">
    <property type="component" value="Unassembled WGS sequence"/>
</dbReference>
<evidence type="ECO:0000313" key="3">
    <source>
        <dbReference type="EMBL" id="KFD17689.1"/>
    </source>
</evidence>
<feature type="domain" description="Chlorhexidine efflux transporter" evidence="2">
    <location>
        <begin position="73"/>
        <end position="133"/>
    </location>
</feature>
<feature type="transmembrane region" description="Helical" evidence="1">
    <location>
        <begin position="37"/>
        <end position="56"/>
    </location>
</feature>
<keyword evidence="1" id="KW-0812">Transmembrane</keyword>
<dbReference type="RefSeq" id="WP_025902208.1">
    <property type="nucleotide sequence ID" value="NZ_ATMJ01000034.1"/>
</dbReference>
<evidence type="ECO:0000259" key="2">
    <source>
        <dbReference type="Pfam" id="PF05232"/>
    </source>
</evidence>
<name>A0A085JB43_9GAMM</name>
<reference evidence="3 4" key="1">
    <citation type="submission" date="2014-05" db="EMBL/GenBank/DDBJ databases">
        <title>ATOL: Assembling a taxonomically balanced genome-scale reconstruction of the evolutionary history of the Enterobacteriaceae.</title>
        <authorList>
            <person name="Plunkett G.III."/>
            <person name="Neeno-Eckwall E.C."/>
            <person name="Glasner J.D."/>
            <person name="Perna N.T."/>
        </authorList>
    </citation>
    <scope>NUCLEOTIDE SEQUENCE [LARGE SCALE GENOMIC DNA]</scope>
    <source>
        <strain evidence="3 4">ATCC 33301</strain>
    </source>
</reference>
<dbReference type="AlphaFoldDB" id="A0A085JB43"/>
<dbReference type="InterPro" id="IPR007896">
    <property type="entry name" value="BTP_bacteria"/>
</dbReference>
<keyword evidence="1" id="KW-1133">Transmembrane helix</keyword>
<sequence length="144" mass="15788">MRTRSAYERLLHTLGYEFFALLITIPGAAWITGQPITGMGITAVALSLLAMVWNLLFNMGFDHFFPPGVPRAAGIRILHAAGFEGGFVLFAVPVTAGMLAISLTEALLLDIGFLLFYLPYTYLFNLGWDKLMALMLRDATAASR</sequence>
<accession>A0A085JB43</accession>
<dbReference type="Pfam" id="PF05232">
    <property type="entry name" value="BTP"/>
    <property type="match status" value="2"/>
</dbReference>
<evidence type="ECO:0000256" key="1">
    <source>
        <dbReference type="SAM" id="Phobius"/>
    </source>
</evidence>
<gene>
    <name evidence="3" type="ORF">GTPT_2939</name>
</gene>
<dbReference type="NCBIfam" id="NF033664">
    <property type="entry name" value="PACE_transport"/>
    <property type="match status" value="1"/>
</dbReference>
<feature type="transmembrane region" description="Helical" evidence="1">
    <location>
        <begin position="77"/>
        <end position="101"/>
    </location>
</feature>
<feature type="transmembrane region" description="Helical" evidence="1">
    <location>
        <begin position="12"/>
        <end position="31"/>
    </location>
</feature>
<evidence type="ECO:0000313" key="4">
    <source>
        <dbReference type="Proteomes" id="UP000028602"/>
    </source>
</evidence>
<comment type="caution">
    <text evidence="3">The sequence shown here is derived from an EMBL/GenBank/DDBJ whole genome shotgun (WGS) entry which is preliminary data.</text>
</comment>
<keyword evidence="1" id="KW-0472">Membrane</keyword>
<feature type="transmembrane region" description="Helical" evidence="1">
    <location>
        <begin position="107"/>
        <end position="128"/>
    </location>
</feature>
<protein>
    <recommendedName>
        <fullName evidence="2">Chlorhexidine efflux transporter domain-containing protein</fullName>
    </recommendedName>
</protein>
<dbReference type="eggNOG" id="COG4125">
    <property type="taxonomic scope" value="Bacteria"/>
</dbReference>
<feature type="domain" description="Chlorhexidine efflux transporter" evidence="2">
    <location>
        <begin position="4"/>
        <end position="66"/>
    </location>
</feature>
<proteinExistence type="predicted"/>
<dbReference type="InterPro" id="IPR058208">
    <property type="entry name" value="PACE"/>
</dbReference>
<dbReference type="EMBL" id="JMPR01000045">
    <property type="protein sequence ID" value="KFD17689.1"/>
    <property type="molecule type" value="Genomic_DNA"/>
</dbReference>
<organism evidence="3 4">
    <name type="scientific">Tatumella ptyseos ATCC 33301</name>
    <dbReference type="NCBI Taxonomy" id="1005995"/>
    <lineage>
        <taxon>Bacteria</taxon>
        <taxon>Pseudomonadati</taxon>
        <taxon>Pseudomonadota</taxon>
        <taxon>Gammaproteobacteria</taxon>
        <taxon>Enterobacterales</taxon>
        <taxon>Erwiniaceae</taxon>
        <taxon>Tatumella</taxon>
    </lineage>
</organism>
<keyword evidence="4" id="KW-1185">Reference proteome</keyword>
<dbReference type="OrthoDB" id="1631120at2"/>